<comment type="similarity">
    <text evidence="1">Belongs to the CarB family.</text>
</comment>
<dbReference type="PANTHER" id="PTHR11405:SF53">
    <property type="entry name" value="CARBAMOYL-PHOSPHATE SYNTHASE [AMMONIA], MITOCHONDRIAL"/>
    <property type="match status" value="1"/>
</dbReference>
<evidence type="ECO:0000256" key="6">
    <source>
        <dbReference type="ARBA" id="ARBA00047359"/>
    </source>
</evidence>
<dbReference type="AlphaFoldDB" id="A0A376E5M5"/>
<dbReference type="EMBL" id="UFVQ01000003">
    <property type="protein sequence ID" value="STD01484.1"/>
    <property type="molecule type" value="Genomic_DNA"/>
</dbReference>
<comment type="catalytic activity">
    <reaction evidence="6">
        <text>hydrogencarbonate + NH4(+) + 2 ATP = carbamoyl phosphate + 2 ADP + phosphate + 2 H(+)</text>
        <dbReference type="Rhea" id="RHEA:18029"/>
        <dbReference type="ChEBI" id="CHEBI:15378"/>
        <dbReference type="ChEBI" id="CHEBI:17544"/>
        <dbReference type="ChEBI" id="CHEBI:28938"/>
        <dbReference type="ChEBI" id="CHEBI:30616"/>
        <dbReference type="ChEBI" id="CHEBI:43474"/>
        <dbReference type="ChEBI" id="CHEBI:58228"/>
        <dbReference type="ChEBI" id="CHEBI:456216"/>
        <dbReference type="EC" id="6.3.4.16"/>
    </reaction>
</comment>
<dbReference type="Gene3D" id="3.30.1490.20">
    <property type="entry name" value="ATP-grasp fold, A domain"/>
    <property type="match status" value="1"/>
</dbReference>
<evidence type="ECO:0000256" key="4">
    <source>
        <dbReference type="ARBA" id="ARBA00022840"/>
    </source>
</evidence>
<keyword evidence="4 7" id="KW-0067">ATP-binding</keyword>
<dbReference type="SUPFAM" id="SSF52440">
    <property type="entry name" value="PreATP-grasp domain"/>
    <property type="match status" value="1"/>
</dbReference>
<dbReference type="InterPro" id="IPR016185">
    <property type="entry name" value="PreATP-grasp_dom_sf"/>
</dbReference>
<dbReference type="Proteomes" id="UP000255224">
    <property type="component" value="Unassembled WGS sequence"/>
</dbReference>
<dbReference type="PANTHER" id="PTHR11405">
    <property type="entry name" value="CARBAMOYLTRANSFERASE FAMILY MEMBER"/>
    <property type="match status" value="1"/>
</dbReference>
<dbReference type="GO" id="GO:0005524">
    <property type="term" value="F:ATP binding"/>
    <property type="evidence" value="ECO:0007669"/>
    <property type="project" value="UniProtKB-UniRule"/>
</dbReference>
<evidence type="ECO:0000259" key="8">
    <source>
        <dbReference type="PROSITE" id="PS50975"/>
    </source>
</evidence>
<dbReference type="GO" id="GO:0006541">
    <property type="term" value="P:glutamine metabolic process"/>
    <property type="evidence" value="ECO:0007669"/>
    <property type="project" value="TreeGrafter"/>
</dbReference>
<dbReference type="EC" id="6.3.4.16" evidence="5"/>
<dbReference type="Gene3D" id="3.40.50.20">
    <property type="match status" value="1"/>
</dbReference>
<sequence>MVVQFGGQTAINLADKLASYGVKILGTSLEDLDRAENRDKFEKALQEMGIPQPLGKTSTSKEEAIAIANEIGYPVLVRPSYVLGGRAMEIVYTESELSHYMEFAVDASRNTRFW</sequence>
<reference evidence="9 10" key="1">
    <citation type="submission" date="2018-06" db="EMBL/GenBank/DDBJ databases">
        <authorList>
            <consortium name="Pathogen Informatics"/>
            <person name="Doyle S."/>
        </authorList>
    </citation>
    <scope>NUCLEOTIDE SEQUENCE [LARGE SCALE GENOMIC DNA]</scope>
    <source>
        <strain evidence="9 10">NCTC13533</strain>
    </source>
</reference>
<evidence type="ECO:0000256" key="7">
    <source>
        <dbReference type="PROSITE-ProRule" id="PRU00409"/>
    </source>
</evidence>
<evidence type="ECO:0000256" key="3">
    <source>
        <dbReference type="ARBA" id="ARBA00022741"/>
    </source>
</evidence>
<evidence type="ECO:0000313" key="10">
    <source>
        <dbReference type="Proteomes" id="UP000255224"/>
    </source>
</evidence>
<gene>
    <name evidence="9" type="primary">carB_2</name>
    <name evidence="9" type="ORF">NCTC13533_03134</name>
</gene>
<dbReference type="GO" id="GO:0005737">
    <property type="term" value="C:cytoplasm"/>
    <property type="evidence" value="ECO:0007669"/>
    <property type="project" value="TreeGrafter"/>
</dbReference>
<accession>A0A376E5M5</accession>
<dbReference type="InterPro" id="IPR011761">
    <property type="entry name" value="ATP-grasp"/>
</dbReference>
<dbReference type="SUPFAM" id="SSF56059">
    <property type="entry name" value="Glutathione synthetase ATP-binding domain-like"/>
    <property type="match status" value="1"/>
</dbReference>
<feature type="domain" description="ATP-grasp" evidence="8">
    <location>
        <begin position="42"/>
        <end position="96"/>
    </location>
</feature>
<organism evidence="9 10">
    <name type="scientific">Chryseobacterium carnipullorum</name>
    <dbReference type="NCBI Taxonomy" id="1124835"/>
    <lineage>
        <taxon>Bacteria</taxon>
        <taxon>Pseudomonadati</taxon>
        <taxon>Bacteroidota</taxon>
        <taxon>Flavobacteriia</taxon>
        <taxon>Flavobacteriales</taxon>
        <taxon>Weeksellaceae</taxon>
        <taxon>Chryseobacterium group</taxon>
        <taxon>Chryseobacterium</taxon>
    </lineage>
</organism>
<evidence type="ECO:0000313" key="9">
    <source>
        <dbReference type="EMBL" id="STD01484.1"/>
    </source>
</evidence>
<protein>
    <recommendedName>
        <fullName evidence="5">carbamoyl-phosphate synthase (ammonia)</fullName>
        <ecNumber evidence="5">6.3.4.16</ecNumber>
    </recommendedName>
</protein>
<dbReference type="InterPro" id="IPR013815">
    <property type="entry name" value="ATP_grasp_subdomain_1"/>
</dbReference>
<dbReference type="InterPro" id="IPR005479">
    <property type="entry name" value="CPAse_ATP-bd"/>
</dbReference>
<dbReference type="PROSITE" id="PS00866">
    <property type="entry name" value="CPSASE_1"/>
    <property type="match status" value="1"/>
</dbReference>
<dbReference type="FunFam" id="3.30.1490.20:FF:000001">
    <property type="entry name" value="Carbamoyl-phosphate synthase large chain"/>
    <property type="match status" value="1"/>
</dbReference>
<evidence type="ECO:0000256" key="2">
    <source>
        <dbReference type="ARBA" id="ARBA00022598"/>
    </source>
</evidence>
<dbReference type="GO" id="GO:0004087">
    <property type="term" value="F:carbamoyl-phosphate synthase (ammonia) activity"/>
    <property type="evidence" value="ECO:0007669"/>
    <property type="project" value="UniProtKB-EC"/>
</dbReference>
<proteinExistence type="inferred from homology"/>
<dbReference type="Gene3D" id="3.30.470.20">
    <property type="entry name" value="ATP-grasp fold, B domain"/>
    <property type="match status" value="1"/>
</dbReference>
<evidence type="ECO:0000256" key="5">
    <source>
        <dbReference type="ARBA" id="ARBA00044063"/>
    </source>
</evidence>
<keyword evidence="3 7" id="KW-0547">Nucleotide-binding</keyword>
<dbReference type="PROSITE" id="PS50975">
    <property type="entry name" value="ATP_GRASP"/>
    <property type="match status" value="1"/>
</dbReference>
<name>A0A376E5M5_CHRCU</name>
<evidence type="ECO:0000256" key="1">
    <source>
        <dbReference type="ARBA" id="ARBA00009799"/>
    </source>
</evidence>
<dbReference type="GO" id="GO:0004088">
    <property type="term" value="F:carbamoyl-phosphate synthase (glutamine-hydrolyzing) activity"/>
    <property type="evidence" value="ECO:0007669"/>
    <property type="project" value="TreeGrafter"/>
</dbReference>
<dbReference type="GO" id="GO:0046872">
    <property type="term" value="F:metal ion binding"/>
    <property type="evidence" value="ECO:0007669"/>
    <property type="project" value="InterPro"/>
</dbReference>
<dbReference type="Pfam" id="PF02786">
    <property type="entry name" value="CPSase_L_D2"/>
    <property type="match status" value="1"/>
</dbReference>
<keyword evidence="2 9" id="KW-0436">Ligase</keyword>